<dbReference type="NCBIfam" id="NF003353">
    <property type="entry name" value="PRK04387.1"/>
    <property type="match status" value="1"/>
</dbReference>
<comment type="similarity">
    <text evidence="1">Belongs to the UPF0223 family.</text>
</comment>
<dbReference type="EMBL" id="QWEG01000025">
    <property type="protein sequence ID" value="RHW31120.1"/>
    <property type="molecule type" value="Genomic_DNA"/>
</dbReference>
<dbReference type="OrthoDB" id="1649074at2"/>
<dbReference type="Pfam" id="PF05256">
    <property type="entry name" value="UPF0223"/>
    <property type="match status" value="1"/>
</dbReference>
<keyword evidence="3" id="KW-1185">Reference proteome</keyword>
<dbReference type="SUPFAM" id="SSF158504">
    <property type="entry name" value="BH2638-like"/>
    <property type="match status" value="1"/>
</dbReference>
<proteinExistence type="inferred from homology"/>
<comment type="caution">
    <text evidence="2">The sequence shown here is derived from an EMBL/GenBank/DDBJ whole genome shotgun (WGS) entry which is preliminary data.</text>
</comment>
<dbReference type="Proteomes" id="UP000284416">
    <property type="component" value="Unassembled WGS sequence"/>
</dbReference>
<reference evidence="2 3" key="1">
    <citation type="journal article" date="2017" name="Int. J. Syst. Evol. Microbiol.">
        <title>Bacillus notoginsengisoli sp. nov., a novel bacterium isolated from the rhizosphere of Panax notoginseng.</title>
        <authorList>
            <person name="Zhang M.Y."/>
            <person name="Cheng J."/>
            <person name="Cai Y."/>
            <person name="Zhang T.Y."/>
            <person name="Wu Y.Y."/>
            <person name="Manikprabhu D."/>
            <person name="Li W.J."/>
            <person name="Zhang Y.X."/>
        </authorList>
    </citation>
    <scope>NUCLEOTIDE SEQUENCE [LARGE SCALE GENOMIC DNA]</scope>
    <source>
        <strain evidence="2 3">JCM 30743</strain>
    </source>
</reference>
<dbReference type="InterPro" id="IPR023324">
    <property type="entry name" value="BH2638-like_sf"/>
</dbReference>
<dbReference type="Gene3D" id="1.10.220.80">
    <property type="entry name" value="BH2638-like"/>
    <property type="match status" value="1"/>
</dbReference>
<dbReference type="AlphaFoldDB" id="A0A417YEQ3"/>
<dbReference type="RefSeq" id="WP_118924775.1">
    <property type="nucleotide sequence ID" value="NZ_QWEG01000025.1"/>
</dbReference>
<dbReference type="HAMAP" id="MF_01041">
    <property type="entry name" value="UPF0223"/>
    <property type="match status" value="1"/>
</dbReference>
<gene>
    <name evidence="2" type="ORF">D1B31_22715</name>
</gene>
<dbReference type="InterPro" id="IPR007920">
    <property type="entry name" value="UPF0223"/>
</dbReference>
<organism evidence="2 3">
    <name type="scientific">Neobacillus notoginsengisoli</name>
    <dbReference type="NCBI Taxonomy" id="1578198"/>
    <lineage>
        <taxon>Bacteria</taxon>
        <taxon>Bacillati</taxon>
        <taxon>Bacillota</taxon>
        <taxon>Bacilli</taxon>
        <taxon>Bacillales</taxon>
        <taxon>Bacillaceae</taxon>
        <taxon>Neobacillus</taxon>
    </lineage>
</organism>
<dbReference type="PIRSF" id="PIRSF037260">
    <property type="entry name" value="UPF0223"/>
    <property type="match status" value="1"/>
</dbReference>
<evidence type="ECO:0000256" key="1">
    <source>
        <dbReference type="HAMAP-Rule" id="MF_01041"/>
    </source>
</evidence>
<sequence>MDYQYPIDYTWSTEETVQVIQFFQAVEEAFEKGIGREEFMAAYRQFKTIVPGKSEEKKLCGEFEQASGYSPYQAVKKAKEIPAGSILRLK</sequence>
<evidence type="ECO:0000313" key="2">
    <source>
        <dbReference type="EMBL" id="RHW31120.1"/>
    </source>
</evidence>
<protein>
    <recommendedName>
        <fullName evidence="1">UPF0223 protein D1B31_22715</fullName>
    </recommendedName>
</protein>
<name>A0A417YEQ3_9BACI</name>
<accession>A0A417YEQ3</accession>
<evidence type="ECO:0000313" key="3">
    <source>
        <dbReference type="Proteomes" id="UP000284416"/>
    </source>
</evidence>